<dbReference type="SUPFAM" id="SSF55073">
    <property type="entry name" value="Nucleotide cyclase"/>
    <property type="match status" value="1"/>
</dbReference>
<keyword evidence="3" id="KW-0175">Coiled coil</keyword>
<evidence type="ECO:0000256" key="2">
    <source>
        <dbReference type="ARBA" id="ARBA00034247"/>
    </source>
</evidence>
<dbReference type="Proteomes" id="UP000289718">
    <property type="component" value="Unassembled WGS sequence"/>
</dbReference>
<dbReference type="FunFam" id="3.30.70.270:FF:000001">
    <property type="entry name" value="Diguanylate cyclase domain protein"/>
    <property type="match status" value="1"/>
</dbReference>
<dbReference type="Pfam" id="PF00990">
    <property type="entry name" value="GGDEF"/>
    <property type="match status" value="1"/>
</dbReference>
<accession>A0A4Q1ASQ7</accession>
<dbReference type="InterPro" id="IPR001638">
    <property type="entry name" value="Solute-binding_3/MltF_N"/>
</dbReference>
<evidence type="ECO:0000256" key="1">
    <source>
        <dbReference type="ARBA" id="ARBA00012528"/>
    </source>
</evidence>
<sequence>MKSIKTLFIILILSFLDLSAHTELNKLFTKKQIDYLNSKKEFALCIDPTWMPFEKLDENTNHTGISKEYFDIFRRNLPIPIKLIKTSNWTETLEYMKDKRCDILSLAMVSKERKEYMNFSSSYITAPLVLTTKIDVSFIDDIKNLSNKKLGIVKGYIYENLLKQRYPYLDFVSVKNTDDGFEKVIKGELFGFISSLSTAAYKFEERYVGQLKIAAKFHEKLNLSMAFRKDEPILVEVFEALLSQIPENKRQEIYNKYVAISYENRVDYTLVVYSVIFFILIIVFFIYWNRKLKMQKEETEKILTELKATKKLLEEKNEKLEKLYITDELTKIYNRRKLDVELEKETLRSDRTGFKFSLIMLDIDFFKEVNDNYGHQIGDLVLIEFSKILKKDVRKIDVLGRWGGEEFLIICPHTDETGIKIKAEHLRELIENHKFPEVGKKTASIGAATYKNGDDTESLLYRVDMAMYEAKNSGRNKMIFFE</sequence>
<dbReference type="NCBIfam" id="TIGR00254">
    <property type="entry name" value="GGDEF"/>
    <property type="match status" value="1"/>
</dbReference>
<dbReference type="InterPro" id="IPR043128">
    <property type="entry name" value="Rev_trsase/Diguanyl_cyclase"/>
</dbReference>
<feature type="transmembrane region" description="Helical" evidence="4">
    <location>
        <begin position="270"/>
        <end position="288"/>
    </location>
</feature>
<keyword evidence="7" id="KW-1185">Reference proteome</keyword>
<dbReference type="RefSeq" id="WP_129062023.1">
    <property type="nucleotide sequence ID" value="NZ_NXIE01000004.1"/>
</dbReference>
<dbReference type="InterPro" id="IPR000160">
    <property type="entry name" value="GGDEF_dom"/>
</dbReference>
<evidence type="ECO:0000256" key="4">
    <source>
        <dbReference type="SAM" id="Phobius"/>
    </source>
</evidence>
<dbReference type="EC" id="2.7.7.65" evidence="1"/>
<evidence type="ECO:0000313" key="7">
    <source>
        <dbReference type="Proteomes" id="UP000289718"/>
    </source>
</evidence>
<dbReference type="SMART" id="SM00062">
    <property type="entry name" value="PBPb"/>
    <property type="match status" value="1"/>
</dbReference>
<proteinExistence type="predicted"/>
<dbReference type="Gene3D" id="3.30.70.270">
    <property type="match status" value="1"/>
</dbReference>
<dbReference type="PANTHER" id="PTHR45138">
    <property type="entry name" value="REGULATORY COMPONENTS OF SENSORY TRANSDUCTION SYSTEM"/>
    <property type="match status" value="1"/>
</dbReference>
<dbReference type="PANTHER" id="PTHR45138:SF9">
    <property type="entry name" value="DIGUANYLATE CYCLASE DGCM-RELATED"/>
    <property type="match status" value="1"/>
</dbReference>
<evidence type="ECO:0000313" key="6">
    <source>
        <dbReference type="EMBL" id="RXK12158.1"/>
    </source>
</evidence>
<feature type="domain" description="GGDEF" evidence="5">
    <location>
        <begin position="354"/>
        <end position="482"/>
    </location>
</feature>
<comment type="caution">
    <text evidence="6">The sequence shown here is derived from an EMBL/GenBank/DDBJ whole genome shotgun (WGS) entry which is preliminary data.</text>
</comment>
<gene>
    <name evidence="6" type="ORF">CP965_10285</name>
</gene>
<comment type="catalytic activity">
    <reaction evidence="2">
        <text>2 GTP = 3',3'-c-di-GMP + 2 diphosphate</text>
        <dbReference type="Rhea" id="RHEA:24898"/>
        <dbReference type="ChEBI" id="CHEBI:33019"/>
        <dbReference type="ChEBI" id="CHEBI:37565"/>
        <dbReference type="ChEBI" id="CHEBI:58805"/>
        <dbReference type="EC" id="2.7.7.65"/>
    </reaction>
</comment>
<reference evidence="6 7" key="1">
    <citation type="submission" date="2017-09" db="EMBL/GenBank/DDBJ databases">
        <title>Genomics of the genus Arcobacter.</title>
        <authorList>
            <person name="Perez-Cataluna A."/>
            <person name="Figueras M.J."/>
            <person name="Salas-Masso N."/>
        </authorList>
    </citation>
    <scope>NUCLEOTIDE SEQUENCE [LARGE SCALE GENOMIC DNA]</scope>
    <source>
        <strain evidence="6 7">F156-34</strain>
    </source>
</reference>
<dbReference type="AlphaFoldDB" id="A0A4Q1ASQ7"/>
<keyword evidence="4" id="KW-1133">Transmembrane helix</keyword>
<evidence type="ECO:0000256" key="3">
    <source>
        <dbReference type="SAM" id="Coils"/>
    </source>
</evidence>
<evidence type="ECO:0000259" key="5">
    <source>
        <dbReference type="PROSITE" id="PS50887"/>
    </source>
</evidence>
<dbReference type="SUPFAM" id="SSF53850">
    <property type="entry name" value="Periplasmic binding protein-like II"/>
    <property type="match status" value="1"/>
</dbReference>
<dbReference type="PROSITE" id="PS50887">
    <property type="entry name" value="GGDEF"/>
    <property type="match status" value="1"/>
</dbReference>
<keyword evidence="4" id="KW-0812">Transmembrane</keyword>
<dbReference type="GO" id="GO:0052621">
    <property type="term" value="F:diguanylate cyclase activity"/>
    <property type="evidence" value="ECO:0007669"/>
    <property type="project" value="UniProtKB-EC"/>
</dbReference>
<organism evidence="6 7">
    <name type="scientific">Halarcobacter mediterraneus</name>
    <dbReference type="NCBI Taxonomy" id="2023153"/>
    <lineage>
        <taxon>Bacteria</taxon>
        <taxon>Pseudomonadati</taxon>
        <taxon>Campylobacterota</taxon>
        <taxon>Epsilonproteobacteria</taxon>
        <taxon>Campylobacterales</taxon>
        <taxon>Arcobacteraceae</taxon>
        <taxon>Halarcobacter</taxon>
    </lineage>
</organism>
<dbReference type="OrthoDB" id="9813903at2"/>
<dbReference type="CDD" id="cd13708">
    <property type="entry name" value="PBP2_BvgS_like_1"/>
    <property type="match status" value="1"/>
</dbReference>
<dbReference type="InterPro" id="IPR050469">
    <property type="entry name" value="Diguanylate_Cyclase"/>
</dbReference>
<dbReference type="EMBL" id="NXIE01000004">
    <property type="protein sequence ID" value="RXK12158.1"/>
    <property type="molecule type" value="Genomic_DNA"/>
</dbReference>
<keyword evidence="4" id="KW-0472">Membrane</keyword>
<protein>
    <recommendedName>
        <fullName evidence="1">diguanylate cyclase</fullName>
        <ecNumber evidence="1">2.7.7.65</ecNumber>
    </recommendedName>
</protein>
<dbReference type="SMART" id="SM00267">
    <property type="entry name" value="GGDEF"/>
    <property type="match status" value="1"/>
</dbReference>
<name>A0A4Q1ASQ7_9BACT</name>
<dbReference type="Pfam" id="PF00497">
    <property type="entry name" value="SBP_bac_3"/>
    <property type="match status" value="1"/>
</dbReference>
<dbReference type="Gene3D" id="3.40.190.10">
    <property type="entry name" value="Periplasmic binding protein-like II"/>
    <property type="match status" value="2"/>
</dbReference>
<dbReference type="CDD" id="cd01949">
    <property type="entry name" value="GGDEF"/>
    <property type="match status" value="1"/>
</dbReference>
<dbReference type="InterPro" id="IPR029787">
    <property type="entry name" value="Nucleotide_cyclase"/>
</dbReference>
<feature type="coiled-coil region" evidence="3">
    <location>
        <begin position="289"/>
        <end position="326"/>
    </location>
</feature>